<feature type="compositionally biased region" description="Low complexity" evidence="1">
    <location>
        <begin position="1"/>
        <end position="10"/>
    </location>
</feature>
<dbReference type="AlphaFoldDB" id="C5L2T2"/>
<evidence type="ECO:0000313" key="2">
    <source>
        <dbReference type="EMBL" id="EER08997.1"/>
    </source>
</evidence>
<proteinExistence type="predicted"/>
<dbReference type="Proteomes" id="UP000007800">
    <property type="component" value="Unassembled WGS sequence"/>
</dbReference>
<reference evidence="2 3" key="1">
    <citation type="submission" date="2008-07" db="EMBL/GenBank/DDBJ databases">
        <authorList>
            <person name="El-Sayed N."/>
            <person name="Caler E."/>
            <person name="Inman J."/>
            <person name="Amedeo P."/>
            <person name="Hass B."/>
            <person name="Wortman J."/>
        </authorList>
    </citation>
    <scope>NUCLEOTIDE SEQUENCE [LARGE SCALE GENOMIC DNA]</scope>
    <source>
        <strain evidence="3">ATCC 50983 / TXsc</strain>
    </source>
</reference>
<feature type="compositionally biased region" description="Basic and acidic residues" evidence="1">
    <location>
        <begin position="75"/>
        <end position="110"/>
    </location>
</feature>
<sequence>MDAAPGPDAAASDDDDGHEAFEKYRNPRDSTATLPSPKESSVSIHNTRTDKEEVDDREVASNGLAASSPAGLDIDGWRLDSDDNSDAGRTEPVEKEIENARKQGEAKEDVVAGLRKRKTPPLQTEEREMMEIAQHRAARVRERSRTERYRRKTLVAKAADTPITAGILPCSTTKLTMPREPKLHTTARAAGSGQTPRMETPTDGADQVDGLAVAAERFSSRLREASNPRWTGKPTVSSWTVGYHPA</sequence>
<feature type="compositionally biased region" description="Polar residues" evidence="1">
    <location>
        <begin position="29"/>
        <end position="46"/>
    </location>
</feature>
<dbReference type="GeneID" id="9064983"/>
<feature type="region of interest" description="Disordered" evidence="1">
    <location>
        <begin position="170"/>
        <end position="207"/>
    </location>
</feature>
<feature type="region of interest" description="Disordered" evidence="1">
    <location>
        <begin position="134"/>
        <end position="153"/>
    </location>
</feature>
<dbReference type="EMBL" id="GG678662">
    <property type="protein sequence ID" value="EER08997.1"/>
    <property type="molecule type" value="Genomic_DNA"/>
</dbReference>
<feature type="region of interest" description="Disordered" evidence="1">
    <location>
        <begin position="224"/>
        <end position="246"/>
    </location>
</feature>
<accession>C5L2T2</accession>
<organism evidence="3">
    <name type="scientific">Perkinsus marinus (strain ATCC 50983 / TXsc)</name>
    <dbReference type="NCBI Taxonomy" id="423536"/>
    <lineage>
        <taxon>Eukaryota</taxon>
        <taxon>Sar</taxon>
        <taxon>Alveolata</taxon>
        <taxon>Perkinsozoa</taxon>
        <taxon>Perkinsea</taxon>
        <taxon>Perkinsida</taxon>
        <taxon>Perkinsidae</taxon>
        <taxon>Perkinsus</taxon>
    </lineage>
</organism>
<dbReference type="InParanoid" id="C5L2T2"/>
<dbReference type="RefSeq" id="XP_002777181.1">
    <property type="nucleotide sequence ID" value="XM_002777135.1"/>
</dbReference>
<protein>
    <submittedName>
        <fullName evidence="2">Uncharacterized protein</fullName>
    </submittedName>
</protein>
<name>C5L2T2_PERM5</name>
<feature type="region of interest" description="Disordered" evidence="1">
    <location>
        <begin position="1"/>
        <end position="128"/>
    </location>
</feature>
<keyword evidence="3" id="KW-1185">Reference proteome</keyword>
<evidence type="ECO:0000313" key="3">
    <source>
        <dbReference type="Proteomes" id="UP000007800"/>
    </source>
</evidence>
<evidence type="ECO:0000256" key="1">
    <source>
        <dbReference type="SAM" id="MobiDB-lite"/>
    </source>
</evidence>
<feature type="compositionally biased region" description="Basic and acidic residues" evidence="1">
    <location>
        <begin position="134"/>
        <end position="147"/>
    </location>
</feature>
<feature type="compositionally biased region" description="Basic and acidic residues" evidence="1">
    <location>
        <begin position="18"/>
        <end position="28"/>
    </location>
</feature>
<gene>
    <name evidence="2" type="ORF">Pmar_PMAR009989</name>
</gene>